<dbReference type="SMART" id="SM00220">
    <property type="entry name" value="S_TKc"/>
    <property type="match status" value="1"/>
</dbReference>
<organism evidence="2">
    <name type="scientific">Harvfovirus sp</name>
    <dbReference type="NCBI Taxonomy" id="2487768"/>
    <lineage>
        <taxon>Viruses</taxon>
        <taxon>Varidnaviria</taxon>
        <taxon>Bamfordvirae</taxon>
        <taxon>Nucleocytoviricota</taxon>
        <taxon>Megaviricetes</taxon>
        <taxon>Imitervirales</taxon>
        <taxon>Mimiviridae</taxon>
        <taxon>Klosneuvirinae</taxon>
    </lineage>
</organism>
<dbReference type="InterPro" id="IPR000719">
    <property type="entry name" value="Prot_kinase_dom"/>
</dbReference>
<feature type="domain" description="Protein kinase" evidence="1">
    <location>
        <begin position="4"/>
        <end position="267"/>
    </location>
</feature>
<dbReference type="Gene3D" id="1.10.510.10">
    <property type="entry name" value="Transferase(Phosphotransferase) domain 1"/>
    <property type="match status" value="1"/>
</dbReference>
<sequence>MNKYIILEHIDTGGDAAVFKAFDSVNDRYVVLKRYCRSEDTIVPTAMLREVSVLGKLKGKQGKQGGCHYIIKLFEVTSDANYFYLVLEFSGETILDAIRNGEVQSVSEKQKITVELVECINYLHSIGYVHGDINLKNVLFNNHSRSIKLIDFCSAIRFHRKDIVYRPMIYVCPYELVNNKPVNLKSLDIWMLGCVCYFVVTGNPLFLSWDQDTHIKSIDDMLDVSKPFDAIKGSSNNYIKKMLSINPFKRGTIKEVVKANGDVYKKFGIVPCDATAVEDVVGHMVGINSG</sequence>
<dbReference type="PANTHER" id="PTHR44167:SF24">
    <property type="entry name" value="SERINE_THREONINE-PROTEIN KINASE CHK2"/>
    <property type="match status" value="1"/>
</dbReference>
<gene>
    <name evidence="2" type="ORF">Harvfovirus80_1</name>
</gene>
<reference evidence="2" key="1">
    <citation type="submission" date="2018-10" db="EMBL/GenBank/DDBJ databases">
        <title>Hidden diversity of soil giant viruses.</title>
        <authorList>
            <person name="Schulz F."/>
            <person name="Alteio L."/>
            <person name="Goudeau D."/>
            <person name="Ryan E.M."/>
            <person name="Malmstrom R.R."/>
            <person name="Blanchard J."/>
            <person name="Woyke T."/>
        </authorList>
    </citation>
    <scope>NUCLEOTIDE SEQUENCE</scope>
    <source>
        <strain evidence="2">HAV1</strain>
    </source>
</reference>
<keyword evidence="2" id="KW-0418">Kinase</keyword>
<dbReference type="SUPFAM" id="SSF56112">
    <property type="entry name" value="Protein kinase-like (PK-like)"/>
    <property type="match status" value="1"/>
</dbReference>
<dbReference type="GO" id="GO:0004674">
    <property type="term" value="F:protein serine/threonine kinase activity"/>
    <property type="evidence" value="ECO:0007669"/>
    <property type="project" value="UniProtKB-KW"/>
</dbReference>
<keyword evidence="2" id="KW-0808">Transferase</keyword>
<evidence type="ECO:0000259" key="1">
    <source>
        <dbReference type="PROSITE" id="PS50011"/>
    </source>
</evidence>
<accession>A0A3G5A3X0</accession>
<dbReference type="Pfam" id="PF00069">
    <property type="entry name" value="Pkinase"/>
    <property type="match status" value="1"/>
</dbReference>
<keyword evidence="2" id="KW-0723">Serine/threonine-protein kinase</keyword>
<dbReference type="GO" id="GO:0005524">
    <property type="term" value="F:ATP binding"/>
    <property type="evidence" value="ECO:0007669"/>
    <property type="project" value="InterPro"/>
</dbReference>
<feature type="non-terminal residue" evidence="2">
    <location>
        <position position="290"/>
    </location>
</feature>
<dbReference type="PROSITE" id="PS50011">
    <property type="entry name" value="PROTEIN_KINASE_DOM"/>
    <property type="match status" value="1"/>
</dbReference>
<proteinExistence type="predicted"/>
<dbReference type="EMBL" id="MK072322">
    <property type="protein sequence ID" value="AYV81928.1"/>
    <property type="molecule type" value="Genomic_DNA"/>
</dbReference>
<dbReference type="PANTHER" id="PTHR44167">
    <property type="entry name" value="OVARIAN-SPECIFIC SERINE/THREONINE-PROTEIN KINASE LOK-RELATED"/>
    <property type="match status" value="1"/>
</dbReference>
<evidence type="ECO:0000313" key="2">
    <source>
        <dbReference type="EMBL" id="AYV81928.1"/>
    </source>
</evidence>
<dbReference type="InterPro" id="IPR011009">
    <property type="entry name" value="Kinase-like_dom_sf"/>
</dbReference>
<name>A0A3G5A3X0_9VIRU</name>
<protein>
    <submittedName>
        <fullName evidence="2">Serine/threonine protein kinase</fullName>
    </submittedName>
</protein>